<dbReference type="InterPro" id="IPR000515">
    <property type="entry name" value="MetI-like"/>
</dbReference>
<dbReference type="CDD" id="cd06261">
    <property type="entry name" value="TM_PBP2"/>
    <property type="match status" value="1"/>
</dbReference>
<evidence type="ECO:0000256" key="5">
    <source>
        <dbReference type="ARBA" id="ARBA00022989"/>
    </source>
</evidence>
<dbReference type="PROSITE" id="PS50928">
    <property type="entry name" value="ABC_TM1"/>
    <property type="match status" value="1"/>
</dbReference>
<sequence>MKNKLKKWTLFDMALVLFMLFVLVITLYPFLNILAISLNNAVDTAKGGIHIWPRDFTFANYTQIFGSNDRLLQAFLMSILRTVVGTVTGLIASTMLAYTLSRKDFVFNKIVGLMLILTMFISGGLIPEYMLIRNLGLINNFWVYILPMLLSAFNVIIIRSFMDNIPKALEESAKIDGANDFTIFSKIIVPLCLPVIATVALFLAVGQWNSWFDTYLYARANENLTTLQYELMKILDTTNISAGDITSQNGQVIANQTNPQSIKMAITIIATVPILLVYPFLQKYFVSGLTLGAVKS</sequence>
<gene>
    <name evidence="9" type="ORF">SAMN05216565_101635</name>
</gene>
<feature type="transmembrane region" description="Helical" evidence="7">
    <location>
        <begin position="183"/>
        <end position="205"/>
    </location>
</feature>
<evidence type="ECO:0000259" key="8">
    <source>
        <dbReference type="PROSITE" id="PS50928"/>
    </source>
</evidence>
<keyword evidence="3" id="KW-1003">Cell membrane</keyword>
<evidence type="ECO:0000256" key="6">
    <source>
        <dbReference type="ARBA" id="ARBA00023136"/>
    </source>
</evidence>
<evidence type="ECO:0000313" key="10">
    <source>
        <dbReference type="Proteomes" id="UP000199159"/>
    </source>
</evidence>
<reference evidence="10" key="1">
    <citation type="submission" date="2016-10" db="EMBL/GenBank/DDBJ databases">
        <authorList>
            <person name="Varghese N."/>
            <person name="Submissions S."/>
        </authorList>
    </citation>
    <scope>NUCLEOTIDE SEQUENCE [LARGE SCALE GENOMIC DNA]</scope>
    <source>
        <strain evidence="10">IBRC-M10078</strain>
    </source>
</reference>
<evidence type="ECO:0000256" key="7">
    <source>
        <dbReference type="RuleBase" id="RU363032"/>
    </source>
</evidence>
<evidence type="ECO:0000256" key="3">
    <source>
        <dbReference type="ARBA" id="ARBA00022475"/>
    </source>
</evidence>
<feature type="domain" description="ABC transmembrane type-1" evidence="8">
    <location>
        <begin position="75"/>
        <end position="281"/>
    </location>
</feature>
<evidence type="ECO:0000256" key="2">
    <source>
        <dbReference type="ARBA" id="ARBA00022448"/>
    </source>
</evidence>
<comment type="subcellular location">
    <subcellularLocation>
        <location evidence="1 7">Cell membrane</location>
        <topology evidence="1 7">Multi-pass membrane protein</topology>
    </subcellularLocation>
</comment>
<dbReference type="EMBL" id="FNJU01000001">
    <property type="protein sequence ID" value="SDP13201.1"/>
    <property type="molecule type" value="Genomic_DNA"/>
</dbReference>
<comment type="similarity">
    <text evidence="7">Belongs to the binding-protein-dependent transport system permease family.</text>
</comment>
<proteinExistence type="inferred from homology"/>
<organism evidence="9 10">
    <name type="scientific">Litchfieldia salsa</name>
    <dbReference type="NCBI Taxonomy" id="930152"/>
    <lineage>
        <taxon>Bacteria</taxon>
        <taxon>Bacillati</taxon>
        <taxon>Bacillota</taxon>
        <taxon>Bacilli</taxon>
        <taxon>Bacillales</taxon>
        <taxon>Bacillaceae</taxon>
        <taxon>Litchfieldia</taxon>
    </lineage>
</organism>
<evidence type="ECO:0000256" key="1">
    <source>
        <dbReference type="ARBA" id="ARBA00004651"/>
    </source>
</evidence>
<dbReference type="STRING" id="930152.SAMN05216565_101635"/>
<accession>A0A1H0Q734</accession>
<dbReference type="PANTHER" id="PTHR43744">
    <property type="entry name" value="ABC TRANSPORTER PERMEASE PROTEIN MG189-RELATED-RELATED"/>
    <property type="match status" value="1"/>
</dbReference>
<evidence type="ECO:0000256" key="4">
    <source>
        <dbReference type="ARBA" id="ARBA00022692"/>
    </source>
</evidence>
<feature type="transmembrane region" description="Helical" evidence="7">
    <location>
        <begin position="141"/>
        <end position="162"/>
    </location>
</feature>
<dbReference type="GO" id="GO:0005886">
    <property type="term" value="C:plasma membrane"/>
    <property type="evidence" value="ECO:0007669"/>
    <property type="project" value="UniProtKB-SubCell"/>
</dbReference>
<feature type="transmembrane region" description="Helical" evidence="7">
    <location>
        <begin position="75"/>
        <end position="98"/>
    </location>
</feature>
<keyword evidence="10" id="KW-1185">Reference proteome</keyword>
<dbReference type="RefSeq" id="WP_090849788.1">
    <property type="nucleotide sequence ID" value="NZ_FNJU01000001.1"/>
</dbReference>
<feature type="transmembrane region" description="Helical" evidence="7">
    <location>
        <begin position="262"/>
        <end position="281"/>
    </location>
</feature>
<dbReference type="GO" id="GO:0055085">
    <property type="term" value="P:transmembrane transport"/>
    <property type="evidence" value="ECO:0007669"/>
    <property type="project" value="InterPro"/>
</dbReference>
<keyword evidence="6 7" id="KW-0472">Membrane</keyword>
<feature type="transmembrane region" description="Helical" evidence="7">
    <location>
        <begin position="12"/>
        <end position="31"/>
    </location>
</feature>
<keyword evidence="5 7" id="KW-1133">Transmembrane helix</keyword>
<protein>
    <submittedName>
        <fullName evidence="9">Carbohydrate ABC transporter membrane protein 2, CUT1 family</fullName>
    </submittedName>
</protein>
<dbReference type="PANTHER" id="PTHR43744:SF9">
    <property type="entry name" value="POLYGALACTURONAN_RHAMNOGALACTURONAN TRANSPORT SYSTEM PERMEASE PROTEIN YTCP"/>
    <property type="match status" value="1"/>
</dbReference>
<dbReference type="Proteomes" id="UP000199159">
    <property type="component" value="Unassembled WGS sequence"/>
</dbReference>
<feature type="transmembrane region" description="Helical" evidence="7">
    <location>
        <begin position="110"/>
        <end position="129"/>
    </location>
</feature>
<evidence type="ECO:0000313" key="9">
    <source>
        <dbReference type="EMBL" id="SDP13201.1"/>
    </source>
</evidence>
<name>A0A1H0Q734_9BACI</name>
<dbReference type="Pfam" id="PF00528">
    <property type="entry name" value="BPD_transp_1"/>
    <property type="match status" value="1"/>
</dbReference>
<dbReference type="AlphaFoldDB" id="A0A1H0Q734"/>
<dbReference type="SUPFAM" id="SSF161098">
    <property type="entry name" value="MetI-like"/>
    <property type="match status" value="1"/>
</dbReference>
<dbReference type="InterPro" id="IPR035906">
    <property type="entry name" value="MetI-like_sf"/>
</dbReference>
<dbReference type="OrthoDB" id="9810086at2"/>
<keyword evidence="2 7" id="KW-0813">Transport</keyword>
<keyword evidence="4 7" id="KW-0812">Transmembrane</keyword>
<dbReference type="Gene3D" id="1.10.3720.10">
    <property type="entry name" value="MetI-like"/>
    <property type="match status" value="1"/>
</dbReference>